<dbReference type="InterPro" id="IPR013424">
    <property type="entry name" value="Ice-binding_C"/>
</dbReference>
<evidence type="ECO:0000313" key="2">
    <source>
        <dbReference type="EMBL" id="VAV88994.1"/>
    </source>
</evidence>
<accession>A0A3B0R6D9</accession>
<proteinExistence type="predicted"/>
<dbReference type="EMBL" id="UOED01000041">
    <property type="protein sequence ID" value="VAV88994.1"/>
    <property type="molecule type" value="Genomic_DNA"/>
</dbReference>
<dbReference type="NCBIfam" id="TIGR02595">
    <property type="entry name" value="PEP_CTERM"/>
    <property type="match status" value="1"/>
</dbReference>
<protein>
    <recommendedName>
        <fullName evidence="1">Ice-binding protein C-terminal domain-containing protein</fullName>
    </recommendedName>
</protein>
<evidence type="ECO:0000259" key="1">
    <source>
        <dbReference type="Pfam" id="PF07589"/>
    </source>
</evidence>
<sequence length="92" mass="9990">SIGSFSSFFGDDLYVNYFQLETDGIPVMADDDEVFEFFQNFATLSSQFVALNANGGVISQSLNVTNVPEPAPLALLGLGLMGLGFMNKRRKS</sequence>
<gene>
    <name evidence="2" type="ORF">MNBD_ALPHA02-931</name>
</gene>
<name>A0A3B0R6D9_9ZZZZ</name>
<feature type="domain" description="Ice-binding protein C-terminal" evidence="1">
    <location>
        <begin position="67"/>
        <end position="89"/>
    </location>
</feature>
<dbReference type="AlphaFoldDB" id="A0A3B0R6D9"/>
<organism evidence="2">
    <name type="scientific">hydrothermal vent metagenome</name>
    <dbReference type="NCBI Taxonomy" id="652676"/>
    <lineage>
        <taxon>unclassified sequences</taxon>
        <taxon>metagenomes</taxon>
        <taxon>ecological metagenomes</taxon>
    </lineage>
</organism>
<dbReference type="Pfam" id="PF07589">
    <property type="entry name" value="PEP-CTERM"/>
    <property type="match status" value="1"/>
</dbReference>
<feature type="non-terminal residue" evidence="2">
    <location>
        <position position="1"/>
    </location>
</feature>
<reference evidence="2" key="1">
    <citation type="submission" date="2018-06" db="EMBL/GenBank/DDBJ databases">
        <authorList>
            <person name="Zhirakovskaya E."/>
        </authorList>
    </citation>
    <scope>NUCLEOTIDE SEQUENCE</scope>
</reference>